<dbReference type="InterPro" id="IPR026749">
    <property type="entry name" value="Tmem135"/>
</dbReference>
<evidence type="ECO:0000313" key="1">
    <source>
        <dbReference type="EMBL" id="KAJ9664952.1"/>
    </source>
</evidence>
<evidence type="ECO:0000313" key="2">
    <source>
        <dbReference type="Proteomes" id="UP001172684"/>
    </source>
</evidence>
<keyword evidence="2" id="KW-1185">Reference proteome</keyword>
<comment type="caution">
    <text evidence="1">The sequence shown here is derived from an EMBL/GenBank/DDBJ whole genome shotgun (WGS) entry which is preliminary data.</text>
</comment>
<evidence type="ECO:0008006" key="3">
    <source>
        <dbReference type="Google" id="ProtNLM"/>
    </source>
</evidence>
<gene>
    <name evidence="1" type="ORF">H2201_005004</name>
</gene>
<reference evidence="1" key="1">
    <citation type="submission" date="2022-10" db="EMBL/GenBank/DDBJ databases">
        <title>Culturing micro-colonial fungi from biological soil crusts in the Mojave desert and describing Neophaeococcomyces mojavensis, and introducing the new genera and species Taxawa tesnikishii.</title>
        <authorList>
            <person name="Kurbessoian T."/>
            <person name="Stajich J.E."/>
        </authorList>
    </citation>
    <scope>NUCLEOTIDE SEQUENCE</scope>
    <source>
        <strain evidence="1">TK_1</strain>
    </source>
</reference>
<sequence length="566" mass="63015">MSSVSSSSSSGSKPDKIDPVLRNALRYTVSAKEYKLLHRYLISRAPAVKKRTPPPPRYEAIVKGGDDYNAAVIRASLRLAITTYGALKAWEYFTTKVLARGRVVQPKAKTSLWKSPNVRLSCSLSLILLFHRLLHRFFTRLRESLLTDQAKPFRRRNPRVSRTLTSRLAPAIGASLSGFFLGVYPGDQLRITIAIYVFTRALEFVYNGLEDRGWFKNRPWWFGSWLCMPVACGQLLHAFVFDRDCFPESYGEFILNHSPQYIQTRPATYPSHLAWPSTFSIVDNLAEISRLKWPPFVSPILFPNAQTLPASVRAIAPITSPAHPAIKSLSCALLHPHDPSCLRTYVSYWIQAFPPVARFFALVFSAMGILRYKAFAADPVKAAARLVKSVLRMSLFITGSIGTSWASICLFAHYLPRNVLPTKRWFLGGFLGGCWAFLERKSGRSNFLYSARLSLDSLWKVGVKHGWWRGVRNGDVLLFVASLAVVNAVYEIDPKAVSGGVVRKGLGMLRGEGWVDRAALSGGAAGNAAGGGDGVGEGEARMREREIKNTGVEILDGEEEELEKRE</sequence>
<protein>
    <recommendedName>
        <fullName evidence="3">Transmembrane protein 135 N-terminal domain-containing protein</fullName>
    </recommendedName>
</protein>
<dbReference type="PANTHER" id="PTHR12459:SF19">
    <property type="entry name" value="TRANSMEMBRANE PROTEIN 135 N-TERMINAL DOMAIN-CONTAINING PROTEIN"/>
    <property type="match status" value="1"/>
</dbReference>
<dbReference type="PANTHER" id="PTHR12459">
    <property type="entry name" value="TRANSMEMBRANE PROTEIN 135-RELATED"/>
    <property type="match status" value="1"/>
</dbReference>
<dbReference type="Proteomes" id="UP001172684">
    <property type="component" value="Unassembled WGS sequence"/>
</dbReference>
<name>A0ABQ9NR96_9PEZI</name>
<proteinExistence type="predicted"/>
<dbReference type="EMBL" id="JAPDRL010000034">
    <property type="protein sequence ID" value="KAJ9664952.1"/>
    <property type="molecule type" value="Genomic_DNA"/>
</dbReference>
<accession>A0ABQ9NR96</accession>
<organism evidence="1 2">
    <name type="scientific">Coniosporium apollinis</name>
    <dbReference type="NCBI Taxonomy" id="61459"/>
    <lineage>
        <taxon>Eukaryota</taxon>
        <taxon>Fungi</taxon>
        <taxon>Dikarya</taxon>
        <taxon>Ascomycota</taxon>
        <taxon>Pezizomycotina</taxon>
        <taxon>Dothideomycetes</taxon>
        <taxon>Dothideomycetes incertae sedis</taxon>
        <taxon>Coniosporium</taxon>
    </lineage>
</organism>